<protein>
    <submittedName>
        <fullName evidence="1">Uncharacterized protein</fullName>
    </submittedName>
</protein>
<sequence>MPCTWCIPDTTLPFYTIKACVSRFPHLGIT</sequence>
<dbReference type="EMBL" id="BK015667">
    <property type="protein sequence ID" value="DAE19101.1"/>
    <property type="molecule type" value="Genomic_DNA"/>
</dbReference>
<organism evidence="1">
    <name type="scientific">Siphoviridae sp. ctk4d14</name>
    <dbReference type="NCBI Taxonomy" id="2825639"/>
    <lineage>
        <taxon>Viruses</taxon>
        <taxon>Duplodnaviria</taxon>
        <taxon>Heunggongvirae</taxon>
        <taxon>Uroviricota</taxon>
        <taxon>Caudoviricetes</taxon>
    </lineage>
</organism>
<name>A0A8S5QJY8_9CAUD</name>
<evidence type="ECO:0000313" key="1">
    <source>
        <dbReference type="EMBL" id="DAE19101.1"/>
    </source>
</evidence>
<proteinExistence type="predicted"/>
<reference evidence="1" key="1">
    <citation type="journal article" date="2021" name="Proc. Natl. Acad. Sci. U.S.A.">
        <title>A Catalog of Tens of Thousands of Viruses from Human Metagenomes Reveals Hidden Associations with Chronic Diseases.</title>
        <authorList>
            <person name="Tisza M.J."/>
            <person name="Buck C.B."/>
        </authorList>
    </citation>
    <scope>NUCLEOTIDE SEQUENCE</scope>
    <source>
        <strain evidence="1">Ctk4d14</strain>
    </source>
</reference>
<accession>A0A8S5QJY8</accession>